<comment type="caution">
    <text evidence="2">The sequence shown here is derived from an EMBL/GenBank/DDBJ whole genome shotgun (WGS) entry which is preliminary data.</text>
</comment>
<keyword evidence="1" id="KW-0079">Bacteriocin immunity</keyword>
<sequence>MLKSRESQLNYLITSSLNDEAVQNNEELTEILRNAQFKLGKGDAENIVATKLEHAISTYTFTHGLKAPKSIVELSKFLQNDANKYKGFMSILTWFAN</sequence>
<evidence type="ECO:0000313" key="2">
    <source>
        <dbReference type="EMBL" id="OVE97507.1"/>
    </source>
</evidence>
<dbReference type="AlphaFoldDB" id="A0A202FAN0"/>
<gene>
    <name evidence="2" type="ORF">LKACC16343_01388</name>
</gene>
<organism evidence="2 3">
    <name type="scientific">Companilactobacillus bobalius</name>
    <dbReference type="NCBI Taxonomy" id="2801451"/>
    <lineage>
        <taxon>Bacteria</taxon>
        <taxon>Bacillati</taxon>
        <taxon>Bacillota</taxon>
        <taxon>Bacilli</taxon>
        <taxon>Lactobacillales</taxon>
        <taxon>Lactobacillaceae</taxon>
        <taxon>Companilactobacillus</taxon>
    </lineage>
</organism>
<dbReference type="InterPro" id="IPR023130">
    <property type="entry name" value="Ta0600-like_sf"/>
</dbReference>
<dbReference type="Proteomes" id="UP000196232">
    <property type="component" value="Unassembled WGS sequence"/>
</dbReference>
<dbReference type="Gene3D" id="1.20.1440.50">
    <property type="entry name" value="Ta0600-like"/>
    <property type="match status" value="1"/>
</dbReference>
<evidence type="ECO:0008006" key="4">
    <source>
        <dbReference type="Google" id="ProtNLM"/>
    </source>
</evidence>
<evidence type="ECO:0000313" key="3">
    <source>
        <dbReference type="Proteomes" id="UP000196232"/>
    </source>
</evidence>
<evidence type="ECO:0000256" key="1">
    <source>
        <dbReference type="ARBA" id="ARBA00023025"/>
    </source>
</evidence>
<dbReference type="SUPFAM" id="SSF109797">
    <property type="entry name" value="Bacteriocin immunity protein-like"/>
    <property type="match status" value="1"/>
</dbReference>
<name>A0A202FAN0_9LACO</name>
<dbReference type="RefSeq" id="WP_056954743.1">
    <property type="nucleotide sequence ID" value="NZ_LNUA01000010.1"/>
</dbReference>
<reference evidence="2 3" key="1">
    <citation type="submission" date="2017-03" db="EMBL/GenBank/DDBJ databases">
        <title>Genome sequence of Lactobacillus bobalius KACC 16343.</title>
        <authorList>
            <person name="Chun J."/>
        </authorList>
    </citation>
    <scope>NUCLEOTIDE SEQUENCE [LARGE SCALE GENOMIC DNA]</scope>
    <source>
        <strain evidence="2 3">KACC 16343</strain>
    </source>
</reference>
<proteinExistence type="predicted"/>
<protein>
    <recommendedName>
        <fullName evidence="4">Bacteriocin immunity protein</fullName>
    </recommendedName>
</protein>
<accession>A0A202FAN0</accession>
<dbReference type="EMBL" id="MYFM01000004">
    <property type="protein sequence ID" value="OVE97507.1"/>
    <property type="molecule type" value="Genomic_DNA"/>
</dbReference>
<dbReference type="GO" id="GO:0030153">
    <property type="term" value="P:bacteriocin immunity"/>
    <property type="evidence" value="ECO:0007669"/>
    <property type="project" value="UniProtKB-KW"/>
</dbReference>
<dbReference type="InterPro" id="IPR015046">
    <property type="entry name" value="LciA_Immunity-like"/>
</dbReference>
<dbReference type="Pfam" id="PF08951">
    <property type="entry name" value="EntA_Immun"/>
    <property type="match status" value="1"/>
</dbReference>